<keyword evidence="3" id="KW-1185">Reference proteome</keyword>
<organism evidence="2 3">
    <name type="scientific">Steroidobacter agaridevorans</name>
    <dbReference type="NCBI Taxonomy" id="2695856"/>
    <lineage>
        <taxon>Bacteria</taxon>
        <taxon>Pseudomonadati</taxon>
        <taxon>Pseudomonadota</taxon>
        <taxon>Gammaproteobacteria</taxon>
        <taxon>Steroidobacterales</taxon>
        <taxon>Steroidobacteraceae</taxon>
        <taxon>Steroidobacter</taxon>
    </lineage>
</organism>
<feature type="coiled-coil region" evidence="1">
    <location>
        <begin position="285"/>
        <end position="312"/>
    </location>
</feature>
<dbReference type="Pfam" id="PF12532">
    <property type="entry name" value="DUF3732"/>
    <property type="match status" value="1"/>
</dbReference>
<dbReference type="EMBL" id="BLJN01000012">
    <property type="protein sequence ID" value="GFE84973.1"/>
    <property type="molecule type" value="Genomic_DNA"/>
</dbReference>
<evidence type="ECO:0000313" key="3">
    <source>
        <dbReference type="Proteomes" id="UP000445000"/>
    </source>
</evidence>
<dbReference type="InterPro" id="IPR027417">
    <property type="entry name" value="P-loop_NTPase"/>
</dbReference>
<evidence type="ECO:0000313" key="2">
    <source>
        <dbReference type="EMBL" id="GFE84973.1"/>
    </source>
</evidence>
<evidence type="ECO:0008006" key="4">
    <source>
        <dbReference type="Google" id="ProtNLM"/>
    </source>
</evidence>
<dbReference type="AlphaFoldDB" id="A0A829YQB7"/>
<protein>
    <recommendedName>
        <fullName evidence="4">DUF3732 domain-containing protein</fullName>
    </recommendedName>
</protein>
<sequence length="649" mass="72523">MTVQIVNFVLYSHDGRQRKLPLELGRVNIITGSSKSGKSALSEIVNYCFGSGKCEIPAGPIRRKVSWYGIHLRIGEGEAFIARKCPKGGAQSSEECYVQVAARVEIPAASDLRQTTNVAGLLALLNGWCGIDANLHEPPAGQTRPPLSATARHALLFCLQPQDVIGQKTILFNGTTNSWVHQALKDTLPYFLGAVDDDHIRRRAELRRLNEQLRSLERQIREMHSLRGEGISKASSLLAQARDVGLSGRVADTWEGAVAALQEVAKTPLVAVDSSVADDVEGTESARLARERQELLSQQQRIREEIESIQSVETEERAYSVESNEQRARLSAIGIFEHSDASHSCPLCLQRVPEASHAPTAEEVSSDLARVSRQLDTVTRVAPQVENAVAELKQRLQTVRDRLVKNRVEEDAVRASDEKLRAMQDSSTRRALVLGKVILYVESLPDFPDTSELESKAASIRTRCEELESQLSDESVRERLDSILARLALRMSRWAKELDLEHADASLRLDAKNLTVVADTDEGPVPMSQMGSAENWVGYHLIAHLALHEWFTKKSRPVPRFLFLDQPSQVYFPPEQDRDGRLSSGRLEDRTAVIRMFMLVLEVVRELAPQMQVIITEHADIIEPWYQSSVQERWRDGVKLVPTDWPVAD</sequence>
<accession>A0A829YQB7</accession>
<dbReference type="RefSeq" id="WP_161816543.1">
    <property type="nucleotide sequence ID" value="NZ_BLJN01000012.1"/>
</dbReference>
<comment type="caution">
    <text evidence="2">The sequence shown here is derived from an EMBL/GenBank/DDBJ whole genome shotgun (WGS) entry which is preliminary data.</text>
</comment>
<feature type="coiled-coil region" evidence="1">
    <location>
        <begin position="382"/>
        <end position="409"/>
    </location>
</feature>
<dbReference type="SUPFAM" id="SSF52540">
    <property type="entry name" value="P-loop containing nucleoside triphosphate hydrolases"/>
    <property type="match status" value="1"/>
</dbReference>
<evidence type="ECO:0000256" key="1">
    <source>
        <dbReference type="SAM" id="Coils"/>
    </source>
</evidence>
<reference evidence="3" key="1">
    <citation type="submission" date="2020-01" db="EMBL/GenBank/DDBJ databases">
        <title>'Steroidobacter agaridevorans' sp. nov., agar-degrading bacteria isolated from rhizosphere soils.</title>
        <authorList>
            <person name="Ikenaga M."/>
            <person name="Kataoka M."/>
            <person name="Murouchi A."/>
            <person name="Katsuragi S."/>
            <person name="Sakai M."/>
        </authorList>
    </citation>
    <scope>NUCLEOTIDE SEQUENCE [LARGE SCALE GENOMIC DNA]</scope>
    <source>
        <strain evidence="3">YU21-B</strain>
    </source>
</reference>
<feature type="coiled-coil region" evidence="1">
    <location>
        <begin position="199"/>
        <end position="229"/>
    </location>
</feature>
<gene>
    <name evidence="2" type="ORF">GCM10011487_69730</name>
</gene>
<proteinExistence type="predicted"/>
<keyword evidence="1" id="KW-0175">Coiled coil</keyword>
<dbReference type="Proteomes" id="UP000445000">
    <property type="component" value="Unassembled WGS sequence"/>
</dbReference>
<name>A0A829YQB7_9GAMM</name>
<dbReference type="InterPro" id="IPR022205">
    <property type="entry name" value="DUF3732"/>
</dbReference>